<evidence type="ECO:0000313" key="2">
    <source>
        <dbReference type="Proteomes" id="UP001195769"/>
    </source>
</evidence>
<gene>
    <name evidence="1" type="ORF">F5891DRAFT_985338</name>
</gene>
<keyword evidence="2" id="KW-1185">Reference proteome</keyword>
<name>A0AAD4DUJ0_9AGAM</name>
<comment type="caution">
    <text evidence="1">The sequence shown here is derived from an EMBL/GenBank/DDBJ whole genome shotgun (WGS) entry which is preliminary data.</text>
</comment>
<dbReference type="GeneID" id="64671876"/>
<dbReference type="RefSeq" id="XP_041219683.1">
    <property type="nucleotide sequence ID" value="XM_041377578.1"/>
</dbReference>
<protein>
    <submittedName>
        <fullName evidence="1">Uncharacterized protein</fullName>
    </submittedName>
</protein>
<proteinExistence type="predicted"/>
<dbReference type="Proteomes" id="UP001195769">
    <property type="component" value="Unassembled WGS sequence"/>
</dbReference>
<organism evidence="1 2">
    <name type="scientific">Suillus fuscotomentosus</name>
    <dbReference type="NCBI Taxonomy" id="1912939"/>
    <lineage>
        <taxon>Eukaryota</taxon>
        <taxon>Fungi</taxon>
        <taxon>Dikarya</taxon>
        <taxon>Basidiomycota</taxon>
        <taxon>Agaricomycotina</taxon>
        <taxon>Agaricomycetes</taxon>
        <taxon>Agaricomycetidae</taxon>
        <taxon>Boletales</taxon>
        <taxon>Suillineae</taxon>
        <taxon>Suillaceae</taxon>
        <taxon>Suillus</taxon>
    </lineage>
</organism>
<evidence type="ECO:0000313" key="1">
    <source>
        <dbReference type="EMBL" id="KAG1894107.1"/>
    </source>
</evidence>
<sequence>MQWSADPTEHAHITIVKQPARAGNNHDHDTQVCHYLDRHDKVDRFDLAIKIHELEDRTNIGDNDDNEDIDSRMVRCSVKDYFARARELLDALATTPASRK</sequence>
<dbReference type="EMBL" id="JABBWK010000085">
    <property type="protein sequence ID" value="KAG1894107.1"/>
    <property type="molecule type" value="Genomic_DNA"/>
</dbReference>
<reference evidence="1" key="1">
    <citation type="journal article" date="2020" name="New Phytol.">
        <title>Comparative genomics reveals dynamic genome evolution in host specialist ectomycorrhizal fungi.</title>
        <authorList>
            <person name="Lofgren L.A."/>
            <person name="Nguyen N.H."/>
            <person name="Vilgalys R."/>
            <person name="Ruytinx J."/>
            <person name="Liao H.L."/>
            <person name="Branco S."/>
            <person name="Kuo A."/>
            <person name="LaButti K."/>
            <person name="Lipzen A."/>
            <person name="Andreopoulos W."/>
            <person name="Pangilinan J."/>
            <person name="Riley R."/>
            <person name="Hundley H."/>
            <person name="Na H."/>
            <person name="Barry K."/>
            <person name="Grigoriev I.V."/>
            <person name="Stajich J.E."/>
            <person name="Kennedy P.G."/>
        </authorList>
    </citation>
    <scope>NUCLEOTIDE SEQUENCE</scope>
    <source>
        <strain evidence="1">FC203</strain>
    </source>
</reference>
<accession>A0AAD4DUJ0</accession>
<dbReference type="AlphaFoldDB" id="A0AAD4DUJ0"/>